<dbReference type="EMBL" id="JAATIQ010000238">
    <property type="protein sequence ID" value="KAF4367912.1"/>
    <property type="molecule type" value="Genomic_DNA"/>
</dbReference>
<comment type="caution">
    <text evidence="1">The sequence shown here is derived from an EMBL/GenBank/DDBJ whole genome shotgun (WGS) entry which is preliminary data.</text>
</comment>
<sequence length="68" mass="7665">MDLTLVSPMIRCLSFCLGNWVLTTDVGEGKRSLISEDRDSGVGFEMHFKLLKEFLKDLASLKRANDLC</sequence>
<dbReference type="Proteomes" id="UP000583929">
    <property type="component" value="Unassembled WGS sequence"/>
</dbReference>
<reference evidence="1 2" key="1">
    <citation type="journal article" date="2020" name="bioRxiv">
        <title>Sequence and annotation of 42 cannabis genomes reveals extensive copy number variation in cannabinoid synthesis and pathogen resistance genes.</title>
        <authorList>
            <person name="Mckernan K.J."/>
            <person name="Helbert Y."/>
            <person name="Kane L.T."/>
            <person name="Ebling H."/>
            <person name="Zhang L."/>
            <person name="Liu B."/>
            <person name="Eaton Z."/>
            <person name="Mclaughlin S."/>
            <person name="Kingan S."/>
            <person name="Baybayan P."/>
            <person name="Concepcion G."/>
            <person name="Jordan M."/>
            <person name="Riva A."/>
            <person name="Barbazuk W."/>
            <person name="Harkins T."/>
        </authorList>
    </citation>
    <scope>NUCLEOTIDE SEQUENCE [LARGE SCALE GENOMIC DNA]</scope>
    <source>
        <strain evidence="2">cv. Jamaican Lion 4</strain>
        <tissue evidence="1">Leaf</tissue>
    </source>
</reference>
<dbReference type="AlphaFoldDB" id="A0A7J6FB47"/>
<protein>
    <submittedName>
        <fullName evidence="1">Uncharacterized protein</fullName>
    </submittedName>
</protein>
<accession>A0A7J6FB47</accession>
<evidence type="ECO:0000313" key="2">
    <source>
        <dbReference type="Proteomes" id="UP000583929"/>
    </source>
</evidence>
<name>A0A7J6FB47_CANSA</name>
<proteinExistence type="predicted"/>
<gene>
    <name evidence="1" type="ORF">G4B88_003605</name>
</gene>
<keyword evidence="2" id="KW-1185">Reference proteome</keyword>
<organism evidence="1 2">
    <name type="scientific">Cannabis sativa</name>
    <name type="common">Hemp</name>
    <name type="synonym">Marijuana</name>
    <dbReference type="NCBI Taxonomy" id="3483"/>
    <lineage>
        <taxon>Eukaryota</taxon>
        <taxon>Viridiplantae</taxon>
        <taxon>Streptophyta</taxon>
        <taxon>Embryophyta</taxon>
        <taxon>Tracheophyta</taxon>
        <taxon>Spermatophyta</taxon>
        <taxon>Magnoliopsida</taxon>
        <taxon>eudicotyledons</taxon>
        <taxon>Gunneridae</taxon>
        <taxon>Pentapetalae</taxon>
        <taxon>rosids</taxon>
        <taxon>fabids</taxon>
        <taxon>Rosales</taxon>
        <taxon>Cannabaceae</taxon>
        <taxon>Cannabis</taxon>
    </lineage>
</organism>
<evidence type="ECO:0000313" key="1">
    <source>
        <dbReference type="EMBL" id="KAF4367912.1"/>
    </source>
</evidence>